<keyword evidence="3" id="KW-0256">Endoplasmic reticulum</keyword>
<keyword evidence="5" id="KW-0443">Lipid metabolism</keyword>
<evidence type="ECO:0000256" key="5">
    <source>
        <dbReference type="ARBA" id="ARBA00023098"/>
    </source>
</evidence>
<comment type="caution">
    <text evidence="9">The sequence shown here is derived from an EMBL/GenBank/DDBJ whole genome shotgun (WGS) entry which is preliminary data.</text>
</comment>
<gene>
    <name evidence="9" type="ORF">RJ639_030707</name>
</gene>
<evidence type="ECO:0000256" key="8">
    <source>
        <dbReference type="SAM" id="Phobius"/>
    </source>
</evidence>
<feature type="region of interest" description="Disordered" evidence="7">
    <location>
        <begin position="1"/>
        <end position="31"/>
    </location>
</feature>
<protein>
    <recommendedName>
        <fullName evidence="11">Seipin</fullName>
    </recommendedName>
</protein>
<feature type="region of interest" description="Disordered" evidence="7">
    <location>
        <begin position="453"/>
        <end position="526"/>
    </location>
</feature>
<dbReference type="GO" id="GO:0140042">
    <property type="term" value="P:lipid droplet formation"/>
    <property type="evidence" value="ECO:0007669"/>
    <property type="project" value="UniProtKB-ARBA"/>
</dbReference>
<dbReference type="PANTHER" id="PTHR21212">
    <property type="entry name" value="BERNARDINELLI-SEIP CONGENITAL LIPODYSTROPHY 2 HOMOLOG BSCL2 PROTEIN"/>
    <property type="match status" value="1"/>
</dbReference>
<keyword evidence="10" id="KW-1185">Reference proteome</keyword>
<sequence length="526" mass="59104">MQTHLKTRLRRFRSPSTTVPPQSASMNLEEEEVEEEKKLPIPNPAMWFAKLISLQADIIYDCLVCLLSPFISLMSIASESAEEAKESVNTAVHAATTVPSKVVYGGTLLLKKLGFGFLAAAYVGLVLVFVMFLAVLLGVVSVQLWLEEPVFLRETLHFDYADEHPKAVFDFLGGGGGGGFEGFRYGKRKRVMGVPVGHTFYVTLVLLMPESDFNREIGMFQCLVLVPGFVIVALLLDCLAEYKLEGLSLVQIIVAISTGKDKNMQINKIVLESVAKDVGHLEAKDFLWLVRHTLPPNGLKLTSELVSTNGNVIARSSHPCILHFRSLPVRLMQTFLMAIPLLLGITTETQRISILLIKHKERSPRTEAIRISMIPRAKTNFLPQVYEAEIHLKSELPWRKELVHSWKWTFYVWTSLSIYIMLLVLLVCCFRPLIFPVVTRGFSSRRPVHMAREVSKEAKERGRDDKELSETLSRWQQSRRKRRVKLLHGNGSETVGSSASSITVTREDSCATAEDSGNSESVCYQR</sequence>
<dbReference type="InterPro" id="IPR009617">
    <property type="entry name" value="Seipin"/>
</dbReference>
<evidence type="ECO:0000256" key="2">
    <source>
        <dbReference type="ARBA" id="ARBA00022692"/>
    </source>
</evidence>
<evidence type="ECO:0000256" key="1">
    <source>
        <dbReference type="ARBA" id="ARBA00004477"/>
    </source>
</evidence>
<accession>A0AA88X0S4</accession>
<feature type="compositionally biased region" description="Polar residues" evidence="7">
    <location>
        <begin position="491"/>
        <end position="504"/>
    </location>
</feature>
<evidence type="ECO:0000256" key="7">
    <source>
        <dbReference type="SAM" id="MobiDB-lite"/>
    </source>
</evidence>
<keyword evidence="6 8" id="KW-0472">Membrane</keyword>
<dbReference type="AlphaFoldDB" id="A0AA88X0S4"/>
<evidence type="ECO:0000256" key="4">
    <source>
        <dbReference type="ARBA" id="ARBA00022989"/>
    </source>
</evidence>
<feature type="transmembrane region" description="Helical" evidence="8">
    <location>
        <begin position="217"/>
        <end position="236"/>
    </location>
</feature>
<evidence type="ECO:0000313" key="10">
    <source>
        <dbReference type="Proteomes" id="UP001188597"/>
    </source>
</evidence>
<dbReference type="GO" id="GO:0005789">
    <property type="term" value="C:endoplasmic reticulum membrane"/>
    <property type="evidence" value="ECO:0007669"/>
    <property type="project" value="UniProtKB-SubCell"/>
</dbReference>
<name>A0AA88X0S4_9ASTE</name>
<evidence type="ECO:0008006" key="11">
    <source>
        <dbReference type="Google" id="ProtNLM"/>
    </source>
</evidence>
<keyword evidence="4 8" id="KW-1133">Transmembrane helix</keyword>
<organism evidence="9 10">
    <name type="scientific">Escallonia herrerae</name>
    <dbReference type="NCBI Taxonomy" id="1293975"/>
    <lineage>
        <taxon>Eukaryota</taxon>
        <taxon>Viridiplantae</taxon>
        <taxon>Streptophyta</taxon>
        <taxon>Embryophyta</taxon>
        <taxon>Tracheophyta</taxon>
        <taxon>Spermatophyta</taxon>
        <taxon>Magnoliopsida</taxon>
        <taxon>eudicotyledons</taxon>
        <taxon>Gunneridae</taxon>
        <taxon>Pentapetalae</taxon>
        <taxon>asterids</taxon>
        <taxon>campanulids</taxon>
        <taxon>Escalloniales</taxon>
        <taxon>Escalloniaceae</taxon>
        <taxon>Escallonia</taxon>
    </lineage>
</organism>
<keyword evidence="2 8" id="KW-0812">Transmembrane</keyword>
<comment type="subcellular location">
    <subcellularLocation>
        <location evidence="1">Endoplasmic reticulum membrane</location>
        <topology evidence="1">Multi-pass membrane protein</topology>
    </subcellularLocation>
</comment>
<dbReference type="CDD" id="cd23995">
    <property type="entry name" value="Seipin_BSCL2_like"/>
    <property type="match status" value="1"/>
</dbReference>
<dbReference type="GO" id="GO:0006629">
    <property type="term" value="P:lipid metabolic process"/>
    <property type="evidence" value="ECO:0007669"/>
    <property type="project" value="UniProtKB-KW"/>
</dbReference>
<evidence type="ECO:0000313" key="9">
    <source>
        <dbReference type="EMBL" id="KAK3037788.1"/>
    </source>
</evidence>
<feature type="compositionally biased region" description="Basic and acidic residues" evidence="7">
    <location>
        <begin position="453"/>
        <end position="469"/>
    </location>
</feature>
<reference evidence="9" key="1">
    <citation type="submission" date="2022-12" db="EMBL/GenBank/DDBJ databases">
        <title>Draft genome assemblies for two species of Escallonia (Escalloniales).</title>
        <authorList>
            <person name="Chanderbali A."/>
            <person name="Dervinis C."/>
            <person name="Anghel I."/>
            <person name="Soltis D."/>
            <person name="Soltis P."/>
            <person name="Zapata F."/>
        </authorList>
    </citation>
    <scope>NUCLEOTIDE SEQUENCE</scope>
    <source>
        <strain evidence="9">UCBG64.0493</strain>
        <tissue evidence="9">Leaf</tissue>
    </source>
</reference>
<feature type="compositionally biased region" description="Basic residues" evidence="7">
    <location>
        <begin position="477"/>
        <end position="486"/>
    </location>
</feature>
<feature type="compositionally biased region" description="Polar residues" evidence="7">
    <location>
        <begin position="515"/>
        <end position="526"/>
    </location>
</feature>
<feature type="compositionally biased region" description="Polar residues" evidence="7">
    <location>
        <begin position="14"/>
        <end position="26"/>
    </location>
</feature>
<dbReference type="Pfam" id="PF06775">
    <property type="entry name" value="Seipin"/>
    <property type="match status" value="2"/>
</dbReference>
<dbReference type="PANTHER" id="PTHR21212:SF5">
    <property type="entry name" value="SEIPIN-1"/>
    <property type="match status" value="1"/>
</dbReference>
<feature type="compositionally biased region" description="Basic residues" evidence="7">
    <location>
        <begin position="1"/>
        <end position="13"/>
    </location>
</feature>
<feature type="transmembrane region" description="Helical" evidence="8">
    <location>
        <begin position="119"/>
        <end position="146"/>
    </location>
</feature>
<evidence type="ECO:0000256" key="6">
    <source>
        <dbReference type="ARBA" id="ARBA00023136"/>
    </source>
</evidence>
<dbReference type="Proteomes" id="UP001188597">
    <property type="component" value="Unassembled WGS sequence"/>
</dbReference>
<feature type="transmembrane region" description="Helical" evidence="8">
    <location>
        <begin position="410"/>
        <end position="430"/>
    </location>
</feature>
<evidence type="ECO:0000256" key="3">
    <source>
        <dbReference type="ARBA" id="ARBA00022824"/>
    </source>
</evidence>
<proteinExistence type="predicted"/>
<dbReference type="EMBL" id="JAVXUP010000114">
    <property type="protein sequence ID" value="KAK3037788.1"/>
    <property type="molecule type" value="Genomic_DNA"/>
</dbReference>